<keyword evidence="3" id="KW-0732">Signal</keyword>
<dbReference type="InterPro" id="IPR000997">
    <property type="entry name" value="Cholinesterase"/>
</dbReference>
<dbReference type="Proteomes" id="UP000258309">
    <property type="component" value="Unassembled WGS sequence"/>
</dbReference>
<dbReference type="EC" id="3.1.1.-" evidence="3"/>
<dbReference type="PANTHER" id="PTHR43142:SF3">
    <property type="entry name" value="PUTATIVE (AFU_ORTHOLOGUE AFUA_3G09070)-RELATED"/>
    <property type="match status" value="1"/>
</dbReference>
<dbReference type="AlphaFoldDB" id="A0A3E2HC56"/>
<dbReference type="FunFam" id="3.40.50.1820:FF:000342">
    <property type="entry name" value="Carboxylic ester hydrolase"/>
    <property type="match status" value="1"/>
</dbReference>
<dbReference type="Gene3D" id="3.40.50.1820">
    <property type="entry name" value="alpha/beta hydrolase"/>
    <property type="match status" value="1"/>
</dbReference>
<feature type="domain" description="Carboxylesterase type B" evidence="4">
    <location>
        <begin position="163"/>
        <end position="668"/>
    </location>
</feature>
<keyword evidence="6" id="KW-1185">Reference proteome</keyword>
<keyword evidence="2 3" id="KW-0378">Hydrolase</keyword>
<evidence type="ECO:0000259" key="4">
    <source>
        <dbReference type="Pfam" id="PF00135"/>
    </source>
</evidence>
<dbReference type="OMA" id="WTIKNIA"/>
<dbReference type="OrthoDB" id="408631at2759"/>
<evidence type="ECO:0000313" key="5">
    <source>
        <dbReference type="EMBL" id="RFU30986.1"/>
    </source>
</evidence>
<evidence type="ECO:0000256" key="1">
    <source>
        <dbReference type="ARBA" id="ARBA00005964"/>
    </source>
</evidence>
<feature type="signal peptide" evidence="3">
    <location>
        <begin position="1"/>
        <end position="28"/>
    </location>
</feature>
<protein>
    <recommendedName>
        <fullName evidence="3">Carboxylic ester hydrolase</fullName>
        <ecNumber evidence="3">3.1.1.-</ecNumber>
    </recommendedName>
</protein>
<proteinExistence type="inferred from homology"/>
<dbReference type="PRINTS" id="PR00878">
    <property type="entry name" value="CHOLNESTRASE"/>
</dbReference>
<feature type="non-terminal residue" evidence="5">
    <location>
        <position position="1"/>
    </location>
</feature>
<accession>A0A3E2HC56</accession>
<dbReference type="EMBL" id="NCSJ02000087">
    <property type="protein sequence ID" value="RFU30986.1"/>
    <property type="molecule type" value="Genomic_DNA"/>
</dbReference>
<dbReference type="GO" id="GO:0004104">
    <property type="term" value="F:cholinesterase activity"/>
    <property type="evidence" value="ECO:0007669"/>
    <property type="project" value="InterPro"/>
</dbReference>
<dbReference type="InterPro" id="IPR002018">
    <property type="entry name" value="CarbesteraseB"/>
</dbReference>
<organism evidence="5 6">
    <name type="scientific">Scytalidium lignicola</name>
    <name type="common">Hyphomycete</name>
    <dbReference type="NCBI Taxonomy" id="5539"/>
    <lineage>
        <taxon>Eukaryota</taxon>
        <taxon>Fungi</taxon>
        <taxon>Dikarya</taxon>
        <taxon>Ascomycota</taxon>
        <taxon>Pezizomycotina</taxon>
        <taxon>Leotiomycetes</taxon>
        <taxon>Leotiomycetes incertae sedis</taxon>
        <taxon>Scytalidium</taxon>
    </lineage>
</organism>
<name>A0A3E2HC56_SCYLI</name>
<evidence type="ECO:0000313" key="6">
    <source>
        <dbReference type="Proteomes" id="UP000258309"/>
    </source>
</evidence>
<gene>
    <name evidence="5" type="ORF">B7463_g5376</name>
</gene>
<comment type="similarity">
    <text evidence="1 3">Belongs to the type-B carboxylesterase/lipase family.</text>
</comment>
<feature type="chain" id="PRO_5017495515" description="Carboxylic ester hydrolase" evidence="3">
    <location>
        <begin position="29"/>
        <end position="695"/>
    </location>
</feature>
<dbReference type="SUPFAM" id="SSF53474">
    <property type="entry name" value="alpha/beta-Hydrolases"/>
    <property type="match status" value="1"/>
</dbReference>
<evidence type="ECO:0000256" key="3">
    <source>
        <dbReference type="RuleBase" id="RU361235"/>
    </source>
</evidence>
<comment type="caution">
    <text evidence="5">The sequence shown here is derived from an EMBL/GenBank/DDBJ whole genome shotgun (WGS) entry which is preliminary data.</text>
</comment>
<reference evidence="5 6" key="1">
    <citation type="submission" date="2018-05" db="EMBL/GenBank/DDBJ databases">
        <title>Draft genome sequence of Scytalidium lignicola DSM 105466, a ubiquitous saprotrophic fungus.</title>
        <authorList>
            <person name="Buettner E."/>
            <person name="Gebauer A.M."/>
            <person name="Hofrichter M."/>
            <person name="Liers C."/>
            <person name="Kellner H."/>
        </authorList>
    </citation>
    <scope>NUCLEOTIDE SEQUENCE [LARGE SCALE GENOMIC DNA]</scope>
    <source>
        <strain evidence="5 6">DSM 105466</strain>
    </source>
</reference>
<dbReference type="InterPro" id="IPR019826">
    <property type="entry name" value="Carboxylesterase_B_AS"/>
</dbReference>
<dbReference type="Pfam" id="PF00135">
    <property type="entry name" value="COesterase"/>
    <property type="match status" value="1"/>
</dbReference>
<dbReference type="PROSITE" id="PS00122">
    <property type="entry name" value="CARBOXYLESTERASE_B_1"/>
    <property type="match status" value="1"/>
</dbReference>
<sequence length="695" mass="75006">MGMLLKTTLVSVSLALRALAGLASSTIATNDQFSMTYLFQNNLNFTDDYNHVGAILLSAMRPADAGQACVSLNEALIPASTLQQHAEDFYYQLAYNTYVGRADANQQYWIAGGQVVSVGPVVGDLIFSSPKSANAKLPVLCTQSDMQNDPSAVATSTNGITVVSGPNTYVGFRNQKSFRFQGIPFADPPTRFKFSTMYSGRGETIKATEYGPDCAQPNEGSENCLFLNIQTPFLPRQRRRNDLRPVMFWIYGGGFTGGSGASSGSDGGQLASREDIVVVSINYRLSTLGFLAIPGTRIRGNFGISDQVTALQWVIDHIAEFGGDPHQITIIGESAGAGSVRTLLGSPKALHKFQGAISMSNLGGGVDLGLSGNYATTYSSYLTVEESYQIAGQAIFQDAGCTNATLDLQIQCLESQPALKIVNLPTVARYVVQDGTYVNTENLDVANKNGSAAYVPVIFGNVKNDGASFSTYPTTPVTTEVEGIMASLGISEAYANDIINSGLFPYYDTGNVTLDSFNVSQRVATDNQFLCIDEATMYAGFKSGAFPSTYYYQMQRSSNGYDPNGLGGPPVEPGYPYGNPNLPYFKLHGADMPWVFGNLSPLRDVNDLYSTQLTSGYFAEFVKSGQPNPSESYLKVRGYHTALAAVQETGPWPAVNSDKGPMKLLDYPSYTDNFQDMPQCLFLNYSISYYLDGGL</sequence>
<dbReference type="STRING" id="5539.A0A3E2HC56"/>
<evidence type="ECO:0000256" key="2">
    <source>
        <dbReference type="ARBA" id="ARBA00022801"/>
    </source>
</evidence>
<dbReference type="PANTHER" id="PTHR43142">
    <property type="entry name" value="CARBOXYLIC ESTER HYDROLASE"/>
    <property type="match status" value="1"/>
</dbReference>
<dbReference type="InterPro" id="IPR029058">
    <property type="entry name" value="AB_hydrolase_fold"/>
</dbReference>
<feature type="non-terminal residue" evidence="5">
    <location>
        <position position="695"/>
    </location>
</feature>